<dbReference type="KEGG" id="hhb:Hhub_2580"/>
<feature type="transmembrane region" description="Helical" evidence="1">
    <location>
        <begin position="6"/>
        <end position="27"/>
    </location>
</feature>
<proteinExistence type="predicted"/>
<evidence type="ECO:0000256" key="1">
    <source>
        <dbReference type="SAM" id="Phobius"/>
    </source>
</evidence>
<protein>
    <submittedName>
        <fullName evidence="2">Uncharacterized protein</fullName>
    </submittedName>
</protein>
<dbReference type="STRING" id="1407499.HHUB_2580"/>
<keyword evidence="1" id="KW-1133">Transmembrane helix</keyword>
<dbReference type="RefSeq" id="WP_059057014.1">
    <property type="nucleotide sequence ID" value="NZ_CEML01000001.1"/>
</dbReference>
<keyword evidence="1" id="KW-0812">Transmembrane</keyword>
<name>A0A0U5H231_9EURY</name>
<reference evidence="3" key="1">
    <citation type="journal article" date="2016" name="Environ. Microbiol.">
        <title>The complete genome of a viable archaeum isolated from 123-million-year-old rock salt.</title>
        <authorList>
            <person name="Jaakkola S.T."/>
            <person name="Pfeiffer F."/>
            <person name="Ravantti J.J."/>
            <person name="Guo Q."/>
            <person name="Liu Y."/>
            <person name="Chen X."/>
            <person name="Ma H."/>
            <person name="Yang C."/>
            <person name="Oksanen H.M."/>
            <person name="Bamford D.H."/>
        </authorList>
    </citation>
    <scope>NUCLEOTIDE SEQUENCE</scope>
    <source>
        <strain evidence="3">JI20-1</strain>
    </source>
</reference>
<dbReference type="GeneID" id="91110035"/>
<dbReference type="InterPro" id="IPR058349">
    <property type="entry name" value="DUF8036"/>
</dbReference>
<dbReference type="OrthoDB" id="205211at2157"/>
<dbReference type="AlphaFoldDB" id="A0A0U5H231"/>
<dbReference type="Proteomes" id="UP000066737">
    <property type="component" value="Chromosome I"/>
</dbReference>
<accession>A0A0U5H231</accession>
<dbReference type="EMBL" id="LN831302">
    <property type="protein sequence ID" value="CQH57674.1"/>
    <property type="molecule type" value="Genomic_DNA"/>
</dbReference>
<evidence type="ECO:0000313" key="2">
    <source>
        <dbReference type="EMBL" id="CQH57674.1"/>
    </source>
</evidence>
<evidence type="ECO:0000313" key="3">
    <source>
        <dbReference type="Proteomes" id="UP000066737"/>
    </source>
</evidence>
<feature type="transmembrane region" description="Helical" evidence="1">
    <location>
        <begin position="39"/>
        <end position="60"/>
    </location>
</feature>
<dbReference type="Pfam" id="PF26119">
    <property type="entry name" value="DUF8036"/>
    <property type="match status" value="1"/>
</dbReference>
<gene>
    <name evidence="2" type="ORF">HHUB_2580</name>
</gene>
<organism evidence="2 3">
    <name type="scientific">Halobacterium hubeiense</name>
    <dbReference type="NCBI Taxonomy" id="1407499"/>
    <lineage>
        <taxon>Archaea</taxon>
        <taxon>Methanobacteriati</taxon>
        <taxon>Methanobacteriota</taxon>
        <taxon>Stenosarchaea group</taxon>
        <taxon>Halobacteria</taxon>
        <taxon>Halobacteriales</taxon>
        <taxon>Halobacteriaceae</taxon>
        <taxon>Halobacterium</taxon>
    </lineage>
</organism>
<feature type="transmembrane region" description="Helical" evidence="1">
    <location>
        <begin position="80"/>
        <end position="99"/>
    </location>
</feature>
<keyword evidence="3" id="KW-1185">Reference proteome</keyword>
<sequence>MTVWADVTRAAMALNVVALLALCGVWARNYRQIQSKHALGLLVFGLLLLGENALGLYYFVMHAKLTAWFSGLPSISATAMMALRLLETAAIAFLLWVTWD</sequence>
<keyword evidence="1" id="KW-0472">Membrane</keyword>